<reference evidence="3" key="1">
    <citation type="submission" date="2015-12" db="EMBL/GenBank/DDBJ databases">
        <title>Update maize B73 reference genome by single molecule sequencing technologies.</title>
        <authorList>
            <consortium name="Maize Genome Sequencing Project"/>
            <person name="Ware D."/>
        </authorList>
    </citation>
    <scope>NUCLEOTIDE SEQUENCE [LARGE SCALE GENOMIC DNA]</scope>
    <source>
        <strain evidence="3">cv. B73</strain>
    </source>
</reference>
<name>A0A804NJ26_MAIZE</name>
<dbReference type="Proteomes" id="UP000007305">
    <property type="component" value="Chromosome 3"/>
</dbReference>
<feature type="region of interest" description="Disordered" evidence="1">
    <location>
        <begin position="1"/>
        <end position="23"/>
    </location>
</feature>
<proteinExistence type="predicted"/>
<protein>
    <submittedName>
        <fullName evidence="2">Uncharacterized protein</fullName>
    </submittedName>
</protein>
<reference evidence="2" key="3">
    <citation type="submission" date="2021-05" db="UniProtKB">
        <authorList>
            <consortium name="EnsemblPlants"/>
        </authorList>
    </citation>
    <scope>IDENTIFICATION</scope>
    <source>
        <strain evidence="2">cv. B73</strain>
    </source>
</reference>
<dbReference type="AlphaFoldDB" id="A0A804NJ26"/>
<dbReference type="Gramene" id="Zm00001eb163940_T001">
    <property type="protein sequence ID" value="Zm00001eb163940_P001"/>
    <property type="gene ID" value="Zm00001eb163940"/>
</dbReference>
<organism evidence="2 3">
    <name type="scientific">Zea mays</name>
    <name type="common">Maize</name>
    <dbReference type="NCBI Taxonomy" id="4577"/>
    <lineage>
        <taxon>Eukaryota</taxon>
        <taxon>Viridiplantae</taxon>
        <taxon>Streptophyta</taxon>
        <taxon>Embryophyta</taxon>
        <taxon>Tracheophyta</taxon>
        <taxon>Spermatophyta</taxon>
        <taxon>Magnoliopsida</taxon>
        <taxon>Liliopsida</taxon>
        <taxon>Poales</taxon>
        <taxon>Poaceae</taxon>
        <taxon>PACMAD clade</taxon>
        <taxon>Panicoideae</taxon>
        <taxon>Andropogonodae</taxon>
        <taxon>Andropogoneae</taxon>
        <taxon>Tripsacinae</taxon>
        <taxon>Zea</taxon>
    </lineage>
</organism>
<reference evidence="2" key="2">
    <citation type="submission" date="2019-07" db="EMBL/GenBank/DDBJ databases">
        <authorList>
            <person name="Seetharam A."/>
            <person name="Woodhouse M."/>
            <person name="Cannon E."/>
        </authorList>
    </citation>
    <scope>NUCLEOTIDE SEQUENCE [LARGE SCALE GENOMIC DNA]</scope>
    <source>
        <strain evidence="2">cv. B73</strain>
    </source>
</reference>
<evidence type="ECO:0000313" key="3">
    <source>
        <dbReference type="Proteomes" id="UP000007305"/>
    </source>
</evidence>
<evidence type="ECO:0000313" key="2">
    <source>
        <dbReference type="EnsemblPlants" id="Zm00001eb163940_P001"/>
    </source>
</evidence>
<dbReference type="InParanoid" id="A0A804NJ26"/>
<keyword evidence="3" id="KW-1185">Reference proteome</keyword>
<accession>A0A804NJ26</accession>
<evidence type="ECO:0000256" key="1">
    <source>
        <dbReference type="SAM" id="MobiDB-lite"/>
    </source>
</evidence>
<sequence length="193" mass="21827">MNWKKSPPAVSDGAPDDADDGRLRELGYKQELKRHLSYDTASPPSYRIISCRQLELCSSTASFAQGAVQLLHLLHRHLRADGGHDALQHRPGLRRARHHDARLVRRGRLHHGRRPLHGRDLLRLPDLRRALLLERAPLRQTLGALRLLDHRMVQHCGTGKQSVPFLKLLHSLPYKINLCSGQAPPASTSPWHS</sequence>
<dbReference type="EnsemblPlants" id="Zm00001eb163940_T001">
    <property type="protein sequence ID" value="Zm00001eb163940_P001"/>
    <property type="gene ID" value="Zm00001eb163940"/>
</dbReference>